<keyword evidence="2" id="KW-1185">Reference proteome</keyword>
<dbReference type="InterPro" id="IPR010865">
    <property type="entry name" value="DUF1499"/>
</dbReference>
<protein>
    <recommendedName>
        <fullName evidence="3">DUF1499 domain-containing protein</fullName>
    </recommendedName>
</protein>
<accession>A0A917EI02</accession>
<evidence type="ECO:0000313" key="1">
    <source>
        <dbReference type="EMBL" id="GGE44804.1"/>
    </source>
</evidence>
<gene>
    <name evidence="1" type="ORF">GCM10011517_10500</name>
</gene>
<dbReference type="EMBL" id="BMKN01000001">
    <property type="protein sequence ID" value="GGE44804.1"/>
    <property type="molecule type" value="Genomic_DNA"/>
</dbReference>
<dbReference type="Proteomes" id="UP000606730">
    <property type="component" value="Unassembled WGS sequence"/>
</dbReference>
<evidence type="ECO:0008006" key="3">
    <source>
        <dbReference type="Google" id="ProtNLM"/>
    </source>
</evidence>
<comment type="caution">
    <text evidence="1">The sequence shown here is derived from an EMBL/GenBank/DDBJ whole genome shotgun (WGS) entry which is preliminary data.</text>
</comment>
<dbReference type="AlphaFoldDB" id="A0A917EI02"/>
<name>A0A917EI02_9RHOB</name>
<proteinExistence type="predicted"/>
<reference evidence="1" key="1">
    <citation type="journal article" date="2014" name="Int. J. Syst. Evol. Microbiol.">
        <title>Complete genome sequence of Corynebacterium casei LMG S-19264T (=DSM 44701T), isolated from a smear-ripened cheese.</title>
        <authorList>
            <consortium name="US DOE Joint Genome Institute (JGI-PGF)"/>
            <person name="Walter F."/>
            <person name="Albersmeier A."/>
            <person name="Kalinowski J."/>
            <person name="Ruckert C."/>
        </authorList>
    </citation>
    <scope>NUCLEOTIDE SEQUENCE</scope>
    <source>
        <strain evidence="1">CGMCC 1.16012</strain>
    </source>
</reference>
<dbReference type="Pfam" id="PF07386">
    <property type="entry name" value="DUF1499"/>
    <property type="match status" value="1"/>
</dbReference>
<evidence type="ECO:0000313" key="2">
    <source>
        <dbReference type="Proteomes" id="UP000606730"/>
    </source>
</evidence>
<reference evidence="1" key="2">
    <citation type="submission" date="2020-09" db="EMBL/GenBank/DDBJ databases">
        <authorList>
            <person name="Sun Q."/>
            <person name="Zhou Y."/>
        </authorList>
    </citation>
    <scope>NUCLEOTIDE SEQUENCE</scope>
    <source>
        <strain evidence="1">CGMCC 1.16012</strain>
    </source>
</reference>
<sequence>MVYLLVGLCVAVIGLMGWVRLAPHDVERFHTEVRAENQTTFDVKKIGALAVTDAYPQSPQVVMQRFVDIALNSPRTKVLAGSVESGRITLVTRTLFWGFADYSTIESVHSPEGTRLKIFARMRWNGSDWGVNAKRLKGWLKTFTDV</sequence>
<organism evidence="1 2">
    <name type="scientific">Actibacterium pelagium</name>
    <dbReference type="NCBI Taxonomy" id="2029103"/>
    <lineage>
        <taxon>Bacteria</taxon>
        <taxon>Pseudomonadati</taxon>
        <taxon>Pseudomonadota</taxon>
        <taxon>Alphaproteobacteria</taxon>
        <taxon>Rhodobacterales</taxon>
        <taxon>Roseobacteraceae</taxon>
        <taxon>Actibacterium</taxon>
    </lineage>
</organism>